<evidence type="ECO:0000313" key="2">
    <source>
        <dbReference type="Proteomes" id="UP000823561"/>
    </source>
</evidence>
<dbReference type="EMBL" id="JADWDJ010000012">
    <property type="protein sequence ID" value="KAG5272365.1"/>
    <property type="molecule type" value="Genomic_DNA"/>
</dbReference>
<dbReference type="Proteomes" id="UP000823561">
    <property type="component" value="Chromosome 12"/>
</dbReference>
<organism evidence="1 2">
    <name type="scientific">Alosa alosa</name>
    <name type="common">allis shad</name>
    <dbReference type="NCBI Taxonomy" id="278164"/>
    <lineage>
        <taxon>Eukaryota</taxon>
        <taxon>Metazoa</taxon>
        <taxon>Chordata</taxon>
        <taxon>Craniata</taxon>
        <taxon>Vertebrata</taxon>
        <taxon>Euteleostomi</taxon>
        <taxon>Actinopterygii</taxon>
        <taxon>Neopterygii</taxon>
        <taxon>Teleostei</taxon>
        <taxon>Clupei</taxon>
        <taxon>Clupeiformes</taxon>
        <taxon>Clupeoidei</taxon>
        <taxon>Clupeidae</taxon>
        <taxon>Alosa</taxon>
    </lineage>
</organism>
<gene>
    <name evidence="1" type="ORF">AALO_G00164710</name>
</gene>
<name>A0AAV6GC09_9TELE</name>
<proteinExistence type="predicted"/>
<dbReference type="AlphaFoldDB" id="A0AAV6GC09"/>
<protein>
    <submittedName>
        <fullName evidence="1">Uncharacterized protein</fullName>
    </submittedName>
</protein>
<reference evidence="1" key="1">
    <citation type="submission" date="2020-10" db="EMBL/GenBank/DDBJ databases">
        <title>Chromosome-scale genome assembly of the Allis shad, Alosa alosa.</title>
        <authorList>
            <person name="Margot Z."/>
            <person name="Christophe K."/>
            <person name="Cabau C."/>
            <person name="Louis A."/>
            <person name="Berthelot C."/>
            <person name="Parey E."/>
            <person name="Roest Crollius H."/>
            <person name="Montfort J."/>
            <person name="Robinson-Rechavi M."/>
            <person name="Bucao C."/>
            <person name="Bouchez O."/>
            <person name="Gislard M."/>
            <person name="Lluch J."/>
            <person name="Milhes M."/>
            <person name="Lampietro C."/>
            <person name="Lopez Roques C."/>
            <person name="Donnadieu C."/>
            <person name="Braasch I."/>
            <person name="Desvignes T."/>
            <person name="Postlethwait J."/>
            <person name="Bobe J."/>
            <person name="Guiguen Y."/>
        </authorList>
    </citation>
    <scope>NUCLEOTIDE SEQUENCE</scope>
    <source>
        <strain evidence="1">M-15738</strain>
        <tissue evidence="1">Blood</tissue>
    </source>
</reference>
<accession>A0AAV6GC09</accession>
<comment type="caution">
    <text evidence="1">The sequence shown here is derived from an EMBL/GenBank/DDBJ whole genome shotgun (WGS) entry which is preliminary data.</text>
</comment>
<evidence type="ECO:0000313" key="1">
    <source>
        <dbReference type="EMBL" id="KAG5272365.1"/>
    </source>
</evidence>
<sequence length="137" mass="15491">MGADYTAVSQRGNWWLSRGEVLSRLFELRVASSWRKSAYESTPPLLSKGFLKFFAAEMANQVPIPCVDNQQGCGVKVYEDKTFYNSPLPQIPVQVVDNPKGADVLVYYDKTFYKSPHYQANRHGRLSTTSGTVPFFQ</sequence>
<keyword evidence="2" id="KW-1185">Reference proteome</keyword>